<dbReference type="PANTHER" id="PTHR33021:SF505">
    <property type="entry name" value="EARLY NODULIN-LIKE PROTEIN 1"/>
    <property type="match status" value="1"/>
</dbReference>
<keyword evidence="6" id="KW-1015">Disulfide bond</keyword>
<evidence type="ECO:0000256" key="8">
    <source>
        <dbReference type="ARBA" id="ARBA00023288"/>
    </source>
</evidence>
<sequence length="184" mass="19879">MANSFKAGDLLLFQCSLLLVLMFASCSQAREFGVGGRGSYWKIPSSPDAYNKWSSIIRFQIGDSLVLEYDANNDSVLEVSEADYNTCNKDNPIRAFHDGRTRIQLDRSGPFYFISGADGHCQQGQKLEVRVLSPRHGSRVQASPAPAPFAYAPAPAPANGGHLGLKLEIGAVVLGSLVAFALML</sequence>
<dbReference type="CDD" id="cd11019">
    <property type="entry name" value="OsENODL1_like"/>
    <property type="match status" value="1"/>
</dbReference>
<feature type="signal peptide" evidence="10">
    <location>
        <begin position="1"/>
        <end position="29"/>
    </location>
</feature>
<dbReference type="SUPFAM" id="SSF49503">
    <property type="entry name" value="Cupredoxins"/>
    <property type="match status" value="1"/>
</dbReference>
<dbReference type="PROSITE" id="PS51257">
    <property type="entry name" value="PROKAR_LIPOPROTEIN"/>
    <property type="match status" value="1"/>
</dbReference>
<evidence type="ECO:0000313" key="13">
    <source>
        <dbReference type="Proteomes" id="UP001161247"/>
    </source>
</evidence>
<keyword evidence="4 10" id="KW-0732">Signal</keyword>
<dbReference type="GO" id="GO:0009055">
    <property type="term" value="F:electron transfer activity"/>
    <property type="evidence" value="ECO:0007669"/>
    <property type="project" value="InterPro"/>
</dbReference>
<keyword evidence="5" id="KW-0472">Membrane</keyword>
<dbReference type="PANTHER" id="PTHR33021">
    <property type="entry name" value="BLUE COPPER PROTEIN"/>
    <property type="match status" value="1"/>
</dbReference>
<dbReference type="AlphaFoldDB" id="A0AAV1CWJ9"/>
<evidence type="ECO:0000256" key="3">
    <source>
        <dbReference type="ARBA" id="ARBA00022622"/>
    </source>
</evidence>
<protein>
    <submittedName>
        <fullName evidence="12">OLC1v1035530C1</fullName>
    </submittedName>
</protein>
<keyword evidence="3" id="KW-0336">GPI-anchor</keyword>
<dbReference type="EMBL" id="OX459120">
    <property type="protein sequence ID" value="CAI9098817.1"/>
    <property type="molecule type" value="Genomic_DNA"/>
</dbReference>
<dbReference type="InterPro" id="IPR008972">
    <property type="entry name" value="Cupredoxin"/>
</dbReference>
<keyword evidence="2" id="KW-1003">Cell membrane</keyword>
<reference evidence="12" key="1">
    <citation type="submission" date="2023-03" db="EMBL/GenBank/DDBJ databases">
        <authorList>
            <person name="Julca I."/>
        </authorList>
    </citation>
    <scope>NUCLEOTIDE SEQUENCE</scope>
</reference>
<evidence type="ECO:0000256" key="1">
    <source>
        <dbReference type="ARBA" id="ARBA00004609"/>
    </source>
</evidence>
<dbReference type="GO" id="GO:0098552">
    <property type="term" value="C:side of membrane"/>
    <property type="evidence" value="ECO:0007669"/>
    <property type="project" value="UniProtKB-KW"/>
</dbReference>
<proteinExistence type="inferred from homology"/>
<evidence type="ECO:0000256" key="9">
    <source>
        <dbReference type="ARBA" id="ARBA00035011"/>
    </source>
</evidence>
<evidence type="ECO:0000313" key="12">
    <source>
        <dbReference type="EMBL" id="CAI9098817.1"/>
    </source>
</evidence>
<evidence type="ECO:0000259" key="11">
    <source>
        <dbReference type="PROSITE" id="PS51485"/>
    </source>
</evidence>
<keyword evidence="13" id="KW-1185">Reference proteome</keyword>
<dbReference type="GO" id="GO:0005886">
    <property type="term" value="C:plasma membrane"/>
    <property type="evidence" value="ECO:0007669"/>
    <property type="project" value="UniProtKB-SubCell"/>
</dbReference>
<feature type="domain" description="Phytocyanin" evidence="11">
    <location>
        <begin position="30"/>
        <end position="133"/>
    </location>
</feature>
<feature type="chain" id="PRO_5043729337" evidence="10">
    <location>
        <begin position="30"/>
        <end position="184"/>
    </location>
</feature>
<dbReference type="InterPro" id="IPR039391">
    <property type="entry name" value="Phytocyanin-like"/>
</dbReference>
<dbReference type="InterPro" id="IPR041846">
    <property type="entry name" value="ENL_dom"/>
</dbReference>
<accession>A0AAV1CWJ9</accession>
<keyword evidence="8" id="KW-0449">Lipoprotein</keyword>
<evidence type="ECO:0000256" key="6">
    <source>
        <dbReference type="ARBA" id="ARBA00023157"/>
    </source>
</evidence>
<evidence type="ECO:0000256" key="2">
    <source>
        <dbReference type="ARBA" id="ARBA00022475"/>
    </source>
</evidence>
<comment type="subcellular location">
    <subcellularLocation>
        <location evidence="1">Cell membrane</location>
        <topology evidence="1">Lipid-anchor</topology>
        <topology evidence="1">GPI-anchor</topology>
    </subcellularLocation>
</comment>
<name>A0AAV1CWJ9_OLDCO</name>
<evidence type="ECO:0000256" key="10">
    <source>
        <dbReference type="SAM" id="SignalP"/>
    </source>
</evidence>
<dbReference type="FunFam" id="2.60.40.420:FF:000010">
    <property type="entry name" value="Early nodulin-like protein 1"/>
    <property type="match status" value="1"/>
</dbReference>
<dbReference type="PROSITE" id="PS51485">
    <property type="entry name" value="PHYTOCYANIN"/>
    <property type="match status" value="1"/>
</dbReference>
<evidence type="ECO:0000256" key="7">
    <source>
        <dbReference type="ARBA" id="ARBA00023180"/>
    </source>
</evidence>
<evidence type="ECO:0000256" key="5">
    <source>
        <dbReference type="ARBA" id="ARBA00023136"/>
    </source>
</evidence>
<dbReference type="Proteomes" id="UP001161247">
    <property type="component" value="Chromosome 3"/>
</dbReference>
<comment type="similarity">
    <text evidence="9">Belongs to the early nodulin-like (ENODL) family.</text>
</comment>
<evidence type="ECO:0000256" key="4">
    <source>
        <dbReference type="ARBA" id="ARBA00022729"/>
    </source>
</evidence>
<organism evidence="12 13">
    <name type="scientific">Oldenlandia corymbosa var. corymbosa</name>
    <dbReference type="NCBI Taxonomy" id="529605"/>
    <lineage>
        <taxon>Eukaryota</taxon>
        <taxon>Viridiplantae</taxon>
        <taxon>Streptophyta</taxon>
        <taxon>Embryophyta</taxon>
        <taxon>Tracheophyta</taxon>
        <taxon>Spermatophyta</taxon>
        <taxon>Magnoliopsida</taxon>
        <taxon>eudicotyledons</taxon>
        <taxon>Gunneridae</taxon>
        <taxon>Pentapetalae</taxon>
        <taxon>asterids</taxon>
        <taxon>lamiids</taxon>
        <taxon>Gentianales</taxon>
        <taxon>Rubiaceae</taxon>
        <taxon>Rubioideae</taxon>
        <taxon>Spermacoceae</taxon>
        <taxon>Hedyotis-Oldenlandia complex</taxon>
        <taxon>Oldenlandia</taxon>
    </lineage>
</organism>
<keyword evidence="7" id="KW-0325">Glycoprotein</keyword>
<dbReference type="Gene3D" id="2.60.40.420">
    <property type="entry name" value="Cupredoxins - blue copper proteins"/>
    <property type="match status" value="1"/>
</dbReference>
<dbReference type="InterPro" id="IPR003245">
    <property type="entry name" value="Phytocyanin_dom"/>
</dbReference>
<dbReference type="Pfam" id="PF02298">
    <property type="entry name" value="Cu_bind_like"/>
    <property type="match status" value="1"/>
</dbReference>
<gene>
    <name evidence="12" type="ORF">OLC1_LOCUS8940</name>
</gene>